<organism evidence="1 2">
    <name type="scientific">Sandaracinus amylolyticus</name>
    <dbReference type="NCBI Taxonomy" id="927083"/>
    <lineage>
        <taxon>Bacteria</taxon>
        <taxon>Pseudomonadati</taxon>
        <taxon>Myxococcota</taxon>
        <taxon>Polyangia</taxon>
        <taxon>Polyangiales</taxon>
        <taxon>Sandaracinaceae</taxon>
        <taxon>Sandaracinus</taxon>
    </lineage>
</organism>
<protein>
    <submittedName>
        <fullName evidence="1">Uncharacterized protein</fullName>
    </submittedName>
</protein>
<dbReference type="AlphaFoldDB" id="A0A0F6YLB1"/>
<name>A0A0F6YLB1_9BACT</name>
<dbReference type="EMBL" id="CP011125">
    <property type="protein sequence ID" value="AKF10172.1"/>
    <property type="molecule type" value="Genomic_DNA"/>
</dbReference>
<accession>A0A0F6YLB1</accession>
<gene>
    <name evidence="1" type="ORF">DB32_007321</name>
</gene>
<proteinExistence type="predicted"/>
<reference evidence="1 2" key="1">
    <citation type="submission" date="2015-03" db="EMBL/GenBank/DDBJ databases">
        <title>Genome assembly of Sandaracinus amylolyticus DSM 53668.</title>
        <authorList>
            <person name="Sharma G."/>
            <person name="Subramanian S."/>
        </authorList>
    </citation>
    <scope>NUCLEOTIDE SEQUENCE [LARGE SCALE GENOMIC DNA]</scope>
    <source>
        <strain evidence="1 2">DSM 53668</strain>
    </source>
</reference>
<keyword evidence="2" id="KW-1185">Reference proteome</keyword>
<sequence>MHPLRAQFTPDPFSVAAHPGGPIHVADLRLGAGCRGYVAAEPDAIVRFSGSAPLLRFFVRATTDVTLVIADPGGRFLCNDDAVPGRTTNAVVDVFAPRPGQYDVWIGAHAAGTTIDATLFVTSSRDQRP</sequence>
<dbReference type="KEGG" id="samy:DB32_007321"/>
<dbReference type="Proteomes" id="UP000034883">
    <property type="component" value="Chromosome"/>
</dbReference>
<evidence type="ECO:0000313" key="2">
    <source>
        <dbReference type="Proteomes" id="UP000034883"/>
    </source>
</evidence>
<evidence type="ECO:0000313" key="1">
    <source>
        <dbReference type="EMBL" id="AKF10172.1"/>
    </source>
</evidence>
<dbReference type="STRING" id="927083.DB32_007321"/>